<organism evidence="2 3">
    <name type="scientific">Segniliparus rotundus (strain ATCC BAA-972 / CDC 1076 / CIP 108378 / DSM 44985 / JCM 13578)</name>
    <dbReference type="NCBI Taxonomy" id="640132"/>
    <lineage>
        <taxon>Bacteria</taxon>
        <taxon>Bacillati</taxon>
        <taxon>Actinomycetota</taxon>
        <taxon>Actinomycetes</taxon>
        <taxon>Mycobacteriales</taxon>
        <taxon>Segniliparaceae</taxon>
        <taxon>Segniliparus</taxon>
    </lineage>
</organism>
<dbReference type="EMBL" id="CP001958">
    <property type="protein sequence ID" value="ADG99237.1"/>
    <property type="molecule type" value="Genomic_DNA"/>
</dbReference>
<dbReference type="eggNOG" id="COG4842">
    <property type="taxonomic scope" value="Bacteria"/>
</dbReference>
<evidence type="ECO:0000313" key="3">
    <source>
        <dbReference type="Proteomes" id="UP000002247"/>
    </source>
</evidence>
<dbReference type="AlphaFoldDB" id="D6ZD50"/>
<proteinExistence type="inferred from homology"/>
<sequence length="99" mass="11598">MSGMGEDYRVDLDQLLEHVERCEEFDKKVEDWLDQIEQAITRLHVSWSGDAAAAQRDYHDHWVQGAQEMKDSLGKLRDRAQTNHDSYSGLIEHQRGMWP</sequence>
<evidence type="ECO:0000256" key="1">
    <source>
        <dbReference type="RuleBase" id="RU362001"/>
    </source>
</evidence>
<reference evidence="2 3" key="1">
    <citation type="journal article" date="2010" name="Stand. Genomic Sci.">
        <title>Complete genome sequence of Segniliparus rotundus type strain (CDC 1076).</title>
        <authorList>
            <person name="Sikorski J."/>
            <person name="Lapidus A."/>
            <person name="Copeland A."/>
            <person name="Misra M."/>
            <person name="Glavina Del Rio T."/>
            <person name="Nolan M."/>
            <person name="Lucas S."/>
            <person name="Chen F."/>
            <person name="Tice H."/>
            <person name="Cheng J.F."/>
            <person name="Jando M."/>
            <person name="Schneider S."/>
            <person name="Bruce D."/>
            <person name="Goodwin L."/>
            <person name="Pitluck S."/>
            <person name="Liolios K."/>
            <person name="Mikhailova N."/>
            <person name="Pati A."/>
            <person name="Ivanova N."/>
            <person name="Mavromatis K."/>
            <person name="Chen A."/>
            <person name="Palaniappan K."/>
            <person name="Chertkov O."/>
            <person name="Land M."/>
            <person name="Hauser L."/>
            <person name="Chang Y.J."/>
            <person name="Jeffries C.D."/>
            <person name="Brettin T."/>
            <person name="Detter J.C."/>
            <person name="Han C."/>
            <person name="Rohde M."/>
            <person name="Goker M."/>
            <person name="Bristow J."/>
            <person name="Eisen J.A."/>
            <person name="Markowitz V."/>
            <person name="Hugenholtz P."/>
            <person name="Kyrpides N.C."/>
            <person name="Klenk H.P."/>
        </authorList>
    </citation>
    <scope>NUCLEOTIDE SEQUENCE [LARGE SCALE GENOMIC DNA]</scope>
    <source>
        <strain evidence="3">ATCC BAA-972 / CDC 1076 / CIP 108378 / DSM 44985 / JCM 13578</strain>
    </source>
</reference>
<gene>
    <name evidence="2" type="ordered locus">Srot_2805</name>
</gene>
<dbReference type="Proteomes" id="UP000002247">
    <property type="component" value="Chromosome"/>
</dbReference>
<dbReference type="STRING" id="640132.Srot_2805"/>
<name>D6ZD50_SEGRD</name>
<keyword evidence="3" id="KW-1185">Reference proteome</keyword>
<dbReference type="NCBIfam" id="TIGR03930">
    <property type="entry name" value="WXG100_ESAT6"/>
    <property type="match status" value="1"/>
</dbReference>
<dbReference type="InterPro" id="IPR036689">
    <property type="entry name" value="ESAT-6-like_sf"/>
</dbReference>
<dbReference type="Gene3D" id="1.10.287.1060">
    <property type="entry name" value="ESAT-6-like"/>
    <property type="match status" value="1"/>
</dbReference>
<dbReference type="InterPro" id="IPR010310">
    <property type="entry name" value="T7SS_ESAT-6-like"/>
</dbReference>
<dbReference type="HOGENOM" id="CLU_151185_4_1_11"/>
<dbReference type="Pfam" id="PF06013">
    <property type="entry name" value="WXG100"/>
    <property type="match status" value="1"/>
</dbReference>
<dbReference type="KEGG" id="srt:Srot_2805"/>
<evidence type="ECO:0000313" key="2">
    <source>
        <dbReference type="EMBL" id="ADG99237.1"/>
    </source>
</evidence>
<protein>
    <recommendedName>
        <fullName evidence="1">ESAT-6-like protein</fullName>
    </recommendedName>
</protein>
<accession>D6ZD50</accession>
<comment type="similarity">
    <text evidence="1">Belongs to the WXG100 family.</text>
</comment>
<dbReference type="SUPFAM" id="SSF140453">
    <property type="entry name" value="EsxAB dimer-like"/>
    <property type="match status" value="1"/>
</dbReference>